<dbReference type="PANTHER" id="PTHR13076">
    <property type="entry name" value="COILED-COIL AND C2 DOMAIN-CONTAINING PROTEIN 1-LIKE"/>
    <property type="match status" value="1"/>
</dbReference>
<feature type="region of interest" description="Disordered" evidence="1">
    <location>
        <begin position="1"/>
        <end position="23"/>
    </location>
</feature>
<dbReference type="InterPro" id="IPR006608">
    <property type="entry name" value="CC2D1A/B_DM14"/>
</dbReference>
<dbReference type="AlphaFoldDB" id="A0A1S3GUP1"/>
<feature type="non-terminal residue" evidence="4">
    <location>
        <position position="220"/>
    </location>
</feature>
<dbReference type="GeneID" id="106002259"/>
<evidence type="ECO:0000313" key="3">
    <source>
        <dbReference type="Proteomes" id="UP000081671"/>
    </source>
</evidence>
<gene>
    <name evidence="4" type="primary">LOC106002259</name>
</gene>
<dbReference type="RefSeq" id="XP_012892618.1">
    <property type="nucleotide sequence ID" value="XM_013037164.1"/>
</dbReference>
<dbReference type="Pfam" id="PF21528">
    <property type="entry name" value="CC2D1A-B_DM14"/>
    <property type="match status" value="1"/>
</dbReference>
<sequence>VGSWRLSVEAATARPLPALPGPLPMEAIERMARLCMRDPDEEEEETDDDVEADDDLLAELNEVLGEEQKAVEPPPAVAQPKPSAPHPGVEATLQERLALYQCAIEGARQAGDSAKVRRYDRGLKTLEDLLAAVRKGSAIDEGDIPPPVAVGKGPGSTPSHTPAPPQPAPEPQPPLPGPPVMAPVLASCSSTPQLPSGRQGTRPGDTSRAQTEEPYSGRTR</sequence>
<organism evidence="3 4">
    <name type="scientific">Dipodomys ordii</name>
    <name type="common">Ord's kangaroo rat</name>
    <dbReference type="NCBI Taxonomy" id="10020"/>
    <lineage>
        <taxon>Eukaryota</taxon>
        <taxon>Metazoa</taxon>
        <taxon>Chordata</taxon>
        <taxon>Craniata</taxon>
        <taxon>Vertebrata</taxon>
        <taxon>Euteleostomi</taxon>
        <taxon>Mammalia</taxon>
        <taxon>Eutheria</taxon>
        <taxon>Euarchontoglires</taxon>
        <taxon>Glires</taxon>
        <taxon>Rodentia</taxon>
        <taxon>Castorimorpha</taxon>
        <taxon>Heteromyidae</taxon>
        <taxon>Dipodomyinae</taxon>
        <taxon>Dipodomys</taxon>
    </lineage>
</organism>
<feature type="domain" description="DM14" evidence="2">
    <location>
        <begin position="91"/>
        <end position="148"/>
    </location>
</feature>
<dbReference type="OrthoDB" id="19996at2759"/>
<dbReference type="KEGG" id="dord:106002259"/>
<feature type="region of interest" description="Disordered" evidence="1">
    <location>
        <begin position="135"/>
        <end position="220"/>
    </location>
</feature>
<keyword evidence="3" id="KW-1185">Reference proteome</keyword>
<evidence type="ECO:0000313" key="4">
    <source>
        <dbReference type="RefSeq" id="XP_012892618.1"/>
    </source>
</evidence>
<dbReference type="PANTHER" id="PTHR13076:SF8">
    <property type="entry name" value="COILED-COIL AND C2 DOMAIN-CONTAINING PROTEIN 1A"/>
    <property type="match status" value="1"/>
</dbReference>
<dbReference type="Proteomes" id="UP000081671">
    <property type="component" value="Unplaced"/>
</dbReference>
<dbReference type="SMART" id="SM00685">
    <property type="entry name" value="DM14"/>
    <property type="match status" value="1"/>
</dbReference>
<proteinExistence type="predicted"/>
<dbReference type="GO" id="GO:0001227">
    <property type="term" value="F:DNA-binding transcription repressor activity, RNA polymerase II-specific"/>
    <property type="evidence" value="ECO:0007669"/>
    <property type="project" value="InterPro"/>
</dbReference>
<dbReference type="InterPro" id="IPR039725">
    <property type="entry name" value="CC2D1A/B"/>
</dbReference>
<reference evidence="4" key="1">
    <citation type="submission" date="2025-08" db="UniProtKB">
        <authorList>
            <consortium name="RefSeq"/>
        </authorList>
    </citation>
    <scope>IDENTIFICATION</scope>
    <source>
        <tissue evidence="4">Kidney</tissue>
    </source>
</reference>
<evidence type="ECO:0000256" key="1">
    <source>
        <dbReference type="SAM" id="MobiDB-lite"/>
    </source>
</evidence>
<protein>
    <submittedName>
        <fullName evidence="4">Coiled-coil and C2 domain-containing protein 1A-like</fullName>
    </submittedName>
</protein>
<feature type="region of interest" description="Disordered" evidence="1">
    <location>
        <begin position="68"/>
        <end position="89"/>
    </location>
</feature>
<feature type="non-terminal residue" evidence="4">
    <location>
        <position position="1"/>
    </location>
</feature>
<feature type="compositionally biased region" description="Polar residues" evidence="1">
    <location>
        <begin position="187"/>
        <end position="199"/>
    </location>
</feature>
<name>A0A1S3GUP1_DIPOR</name>
<dbReference type="InParanoid" id="A0A1S3GUP1"/>
<feature type="compositionally biased region" description="Pro residues" evidence="1">
    <location>
        <begin position="161"/>
        <end position="181"/>
    </location>
</feature>
<feature type="compositionally biased region" description="Pro residues" evidence="1">
    <location>
        <begin position="72"/>
        <end position="85"/>
    </location>
</feature>
<evidence type="ECO:0000259" key="2">
    <source>
        <dbReference type="SMART" id="SM00685"/>
    </source>
</evidence>
<accession>A0A1S3GUP1</accession>